<proteinExistence type="predicted"/>
<name>A0A927JCI2_9ACTN</name>
<feature type="domain" description="Protein-glutamine gamma-glutamyltransferase-like C-terminal" evidence="3">
    <location>
        <begin position="232"/>
        <end position="301"/>
    </location>
</feature>
<feature type="transmembrane region" description="Helical" evidence="2">
    <location>
        <begin position="40"/>
        <end position="64"/>
    </location>
</feature>
<evidence type="ECO:0000256" key="2">
    <source>
        <dbReference type="SAM" id="Phobius"/>
    </source>
</evidence>
<reference evidence="4" key="1">
    <citation type="submission" date="2020-09" db="EMBL/GenBank/DDBJ databases">
        <title>Hoyosella lacisalsi sp. nov., a halotolerant actinobacterium isolated from soil of Lake Gudzhirganskoe.</title>
        <authorList>
            <person name="Yang Q."/>
            <person name="Guo P.Y."/>
            <person name="Liu S.W."/>
            <person name="Li F.N."/>
            <person name="Sun C.H."/>
        </authorList>
    </citation>
    <scope>NUCLEOTIDE SEQUENCE</scope>
    <source>
        <strain evidence="4">G463</strain>
    </source>
</reference>
<keyword evidence="5" id="KW-1185">Reference proteome</keyword>
<keyword evidence="2" id="KW-0812">Transmembrane</keyword>
<evidence type="ECO:0000259" key="3">
    <source>
        <dbReference type="Pfam" id="PF13559"/>
    </source>
</evidence>
<protein>
    <submittedName>
        <fullName evidence="4">DUF4129 domain-containing protein</fullName>
    </submittedName>
</protein>
<feature type="compositionally biased region" description="Basic and acidic residues" evidence="1">
    <location>
        <begin position="241"/>
        <end position="258"/>
    </location>
</feature>
<dbReference type="Pfam" id="PF13559">
    <property type="entry name" value="DUF4129"/>
    <property type="match status" value="1"/>
</dbReference>
<dbReference type="InterPro" id="IPR025403">
    <property type="entry name" value="TgpA-like_C"/>
</dbReference>
<comment type="caution">
    <text evidence="4">The sequence shown here is derived from an EMBL/GenBank/DDBJ whole genome shotgun (WGS) entry which is preliminary data.</text>
</comment>
<evidence type="ECO:0000313" key="4">
    <source>
        <dbReference type="EMBL" id="MBD8505887.1"/>
    </source>
</evidence>
<feature type="transmembrane region" description="Helical" evidence="2">
    <location>
        <begin position="160"/>
        <end position="182"/>
    </location>
</feature>
<evidence type="ECO:0000313" key="5">
    <source>
        <dbReference type="Proteomes" id="UP000642993"/>
    </source>
</evidence>
<feature type="region of interest" description="Disordered" evidence="1">
    <location>
        <begin position="241"/>
        <end position="263"/>
    </location>
</feature>
<dbReference type="Proteomes" id="UP000642993">
    <property type="component" value="Unassembled WGS sequence"/>
</dbReference>
<keyword evidence="2" id="KW-1133">Transmembrane helix</keyword>
<evidence type="ECO:0000256" key="1">
    <source>
        <dbReference type="SAM" id="MobiDB-lite"/>
    </source>
</evidence>
<feature type="region of interest" description="Disordered" evidence="1">
    <location>
        <begin position="124"/>
        <end position="152"/>
    </location>
</feature>
<organism evidence="4 5">
    <name type="scientific">Lolliginicoccus lacisalsi</name>
    <dbReference type="NCBI Taxonomy" id="2742202"/>
    <lineage>
        <taxon>Bacteria</taxon>
        <taxon>Bacillati</taxon>
        <taxon>Actinomycetota</taxon>
        <taxon>Actinomycetes</taxon>
        <taxon>Mycobacteriales</taxon>
        <taxon>Hoyosellaceae</taxon>
        <taxon>Lolliginicoccus</taxon>
    </lineage>
</organism>
<accession>A0A927JCI2</accession>
<dbReference type="AlphaFoldDB" id="A0A927JCI2"/>
<keyword evidence="2" id="KW-0472">Membrane</keyword>
<dbReference type="EMBL" id="JACYWE010000002">
    <property type="protein sequence ID" value="MBD8505887.1"/>
    <property type="molecule type" value="Genomic_DNA"/>
</dbReference>
<feature type="transmembrane region" description="Helical" evidence="2">
    <location>
        <begin position="95"/>
        <end position="113"/>
    </location>
</feature>
<sequence length="317" mass="33373">MLPARTPVTLIAATGLSCGAVIHALRHPAPSGGPLLPYQWTAALLGLVLLAAIAITGLAMLFVWRHPPGRPPPLPASPIRRMDRSPARAPAARRLAAWFVLAAVLATLALLMLRQPSATIRIYAPGSTEPTSPAPTGVPGPGEQMPDEQMPDAAAEPGLGLWYLLGTALLLALLVMGMGLSLRLPRGGLILEPTETEPAQAPPGSALRAATEQGLAAIGQHTDTPRAAIIACYAAMEQALRDSDDASPRESDTPREVIQRASRRGYLGEGPATVLVDLFTEARFSQHPMTREDQQSATAALSSMLADLRRTLSARSS</sequence>
<dbReference type="PROSITE" id="PS51257">
    <property type="entry name" value="PROKAR_LIPOPROTEIN"/>
    <property type="match status" value="1"/>
</dbReference>
<gene>
    <name evidence="4" type="ORF">HT102_05245</name>
</gene>